<gene>
    <name evidence="6" type="ORF">PODLI_1B014358</name>
</gene>
<feature type="signal peptide" evidence="4">
    <location>
        <begin position="1"/>
        <end position="20"/>
    </location>
</feature>
<evidence type="ECO:0000313" key="6">
    <source>
        <dbReference type="EMBL" id="CAI5795554.1"/>
    </source>
</evidence>
<organism evidence="6 7">
    <name type="scientific">Podarcis lilfordi</name>
    <name type="common">Lilford's wall lizard</name>
    <dbReference type="NCBI Taxonomy" id="74358"/>
    <lineage>
        <taxon>Eukaryota</taxon>
        <taxon>Metazoa</taxon>
        <taxon>Chordata</taxon>
        <taxon>Craniata</taxon>
        <taxon>Vertebrata</taxon>
        <taxon>Euteleostomi</taxon>
        <taxon>Lepidosauria</taxon>
        <taxon>Squamata</taxon>
        <taxon>Bifurcata</taxon>
        <taxon>Unidentata</taxon>
        <taxon>Episquamata</taxon>
        <taxon>Laterata</taxon>
        <taxon>Lacertibaenia</taxon>
        <taxon>Lacertidae</taxon>
        <taxon>Podarcis</taxon>
    </lineage>
</organism>
<dbReference type="InterPro" id="IPR045860">
    <property type="entry name" value="Snake_toxin-like_sf"/>
</dbReference>
<keyword evidence="4" id="KW-0732">Signal</keyword>
<accession>A0AA35LHB7</accession>
<protein>
    <recommendedName>
        <fullName evidence="5">UPAR/Ly6 domain-containing protein</fullName>
    </recommendedName>
</protein>
<dbReference type="Pfam" id="PF00021">
    <property type="entry name" value="UPAR_LY6"/>
    <property type="match status" value="1"/>
</dbReference>
<dbReference type="Proteomes" id="UP001178461">
    <property type="component" value="Chromosome 15"/>
</dbReference>
<evidence type="ECO:0000313" key="7">
    <source>
        <dbReference type="Proteomes" id="UP001178461"/>
    </source>
</evidence>
<evidence type="ECO:0000259" key="5">
    <source>
        <dbReference type="Pfam" id="PF00021"/>
    </source>
</evidence>
<dbReference type="GO" id="GO:0005576">
    <property type="term" value="C:extracellular region"/>
    <property type="evidence" value="ECO:0007669"/>
    <property type="project" value="UniProtKB-SubCell"/>
</dbReference>
<name>A0AA35LHB7_9SAUR</name>
<proteinExistence type="predicted"/>
<evidence type="ECO:0000256" key="3">
    <source>
        <dbReference type="ARBA" id="ARBA00023157"/>
    </source>
</evidence>
<evidence type="ECO:0000256" key="1">
    <source>
        <dbReference type="ARBA" id="ARBA00004613"/>
    </source>
</evidence>
<feature type="domain" description="UPAR/Ly6" evidence="5">
    <location>
        <begin position="20"/>
        <end position="95"/>
    </location>
</feature>
<comment type="subcellular location">
    <subcellularLocation>
        <location evidence="1">Secreted</location>
    </subcellularLocation>
</comment>
<dbReference type="EMBL" id="OX395141">
    <property type="protein sequence ID" value="CAI5795554.1"/>
    <property type="molecule type" value="Genomic_DNA"/>
</dbReference>
<feature type="chain" id="PRO_5041452734" description="UPAR/Ly6 domain-containing protein" evidence="4">
    <location>
        <begin position="21"/>
        <end position="96"/>
    </location>
</feature>
<evidence type="ECO:0000256" key="2">
    <source>
        <dbReference type="ARBA" id="ARBA00022525"/>
    </source>
</evidence>
<keyword evidence="3" id="KW-1015">Disulfide bond</keyword>
<dbReference type="InterPro" id="IPR016054">
    <property type="entry name" value="LY6_UPA_recep-like"/>
</dbReference>
<dbReference type="Gene3D" id="2.10.60.10">
    <property type="entry name" value="CD59"/>
    <property type="match status" value="1"/>
</dbReference>
<evidence type="ECO:0000256" key="4">
    <source>
        <dbReference type="SAM" id="SignalP"/>
    </source>
</evidence>
<sequence>MKLLPSSGIWILLCFCTANATWCFQCIQPRKTGNCPAKKELCWAGGEAACYTLNLYISKTLIATVVGCLQQCEGYRFYGPYTWHEIICCSTDYCNM</sequence>
<keyword evidence="2" id="KW-0964">Secreted</keyword>
<keyword evidence="7" id="KW-1185">Reference proteome</keyword>
<dbReference type="AlphaFoldDB" id="A0AA35LHB7"/>
<dbReference type="SUPFAM" id="SSF57302">
    <property type="entry name" value="Snake toxin-like"/>
    <property type="match status" value="1"/>
</dbReference>
<reference evidence="6" key="1">
    <citation type="submission" date="2022-12" db="EMBL/GenBank/DDBJ databases">
        <authorList>
            <person name="Alioto T."/>
            <person name="Alioto T."/>
            <person name="Gomez Garrido J."/>
        </authorList>
    </citation>
    <scope>NUCLEOTIDE SEQUENCE</scope>
</reference>